<name>A0A0L0EYB1_9EUKA</name>
<organism evidence="1 2">
    <name type="scientific">Sphaeroforma arctica JP610</name>
    <dbReference type="NCBI Taxonomy" id="667725"/>
    <lineage>
        <taxon>Eukaryota</taxon>
        <taxon>Ichthyosporea</taxon>
        <taxon>Ichthyophonida</taxon>
        <taxon>Sphaeroforma</taxon>
    </lineage>
</organism>
<keyword evidence="2" id="KW-1185">Reference proteome</keyword>
<proteinExistence type="predicted"/>
<dbReference type="Proteomes" id="UP000054560">
    <property type="component" value="Unassembled WGS sequence"/>
</dbReference>
<protein>
    <submittedName>
        <fullName evidence="1">Uncharacterized protein</fullName>
    </submittedName>
</protein>
<dbReference type="AlphaFoldDB" id="A0A0L0EYB1"/>
<feature type="non-terminal residue" evidence="1">
    <location>
        <position position="1"/>
    </location>
</feature>
<dbReference type="RefSeq" id="XP_014143286.1">
    <property type="nucleotide sequence ID" value="XM_014287811.1"/>
</dbReference>
<dbReference type="GeneID" id="25918611"/>
<reference evidence="1 2" key="1">
    <citation type="submission" date="2011-02" db="EMBL/GenBank/DDBJ databases">
        <title>The Genome Sequence of Sphaeroforma arctica JP610.</title>
        <authorList>
            <consortium name="The Broad Institute Genome Sequencing Platform"/>
            <person name="Russ C."/>
            <person name="Cuomo C."/>
            <person name="Young S.K."/>
            <person name="Zeng Q."/>
            <person name="Gargeya S."/>
            <person name="Alvarado L."/>
            <person name="Berlin A."/>
            <person name="Chapman S.B."/>
            <person name="Chen Z."/>
            <person name="Freedman E."/>
            <person name="Gellesch M."/>
            <person name="Goldberg J."/>
            <person name="Griggs A."/>
            <person name="Gujja S."/>
            <person name="Heilman E."/>
            <person name="Heiman D."/>
            <person name="Howarth C."/>
            <person name="Mehta T."/>
            <person name="Neiman D."/>
            <person name="Pearson M."/>
            <person name="Roberts A."/>
            <person name="Saif S."/>
            <person name="Shea T."/>
            <person name="Shenoy N."/>
            <person name="Sisk P."/>
            <person name="Stolte C."/>
            <person name="Sykes S."/>
            <person name="White J."/>
            <person name="Yandava C."/>
            <person name="Burger G."/>
            <person name="Gray M.W."/>
            <person name="Holland P.W.H."/>
            <person name="King N."/>
            <person name="Lang F.B.F."/>
            <person name="Roger A.J."/>
            <person name="Ruiz-Trillo I."/>
            <person name="Haas B."/>
            <person name="Nusbaum C."/>
            <person name="Birren B."/>
        </authorList>
    </citation>
    <scope>NUCLEOTIDE SEQUENCE [LARGE SCALE GENOMIC DNA]</scope>
    <source>
        <strain evidence="1 2">JP610</strain>
    </source>
</reference>
<sequence>NWDLVPDLMCSGINTGLLLIEALNTTVGELDLLKPNMSYHCFIPAVYARKQRQVIKNRIKNTETKIALLRNTTSMY</sequence>
<evidence type="ECO:0000313" key="1">
    <source>
        <dbReference type="EMBL" id="KNC69384.1"/>
    </source>
</evidence>
<accession>A0A0L0EYB1</accession>
<gene>
    <name evidence="1" type="ORF">SARC_18107</name>
</gene>
<dbReference type="EMBL" id="KQ255431">
    <property type="protein sequence ID" value="KNC69384.1"/>
    <property type="molecule type" value="Genomic_DNA"/>
</dbReference>
<evidence type="ECO:0000313" key="2">
    <source>
        <dbReference type="Proteomes" id="UP000054560"/>
    </source>
</evidence>